<feature type="region of interest" description="Disordered" evidence="7">
    <location>
        <begin position="588"/>
        <end position="751"/>
    </location>
</feature>
<dbReference type="InterPro" id="IPR013606">
    <property type="entry name" value="I-BAR_dom"/>
</dbReference>
<evidence type="ECO:0000259" key="9">
    <source>
        <dbReference type="PROSITE" id="PS51338"/>
    </source>
</evidence>
<comment type="similarity">
    <text evidence="6">Belongs to the MTSS family.</text>
</comment>
<dbReference type="GO" id="GO:0032233">
    <property type="term" value="P:positive regulation of actin filament bundle assembly"/>
    <property type="evidence" value="ECO:0007669"/>
    <property type="project" value="TreeGrafter"/>
</dbReference>
<dbReference type="InterPro" id="IPR003124">
    <property type="entry name" value="WH2_dom"/>
</dbReference>
<dbReference type="Pfam" id="PF02205">
    <property type="entry name" value="WH2"/>
    <property type="match status" value="1"/>
</dbReference>
<dbReference type="CDD" id="cd22060">
    <property type="entry name" value="WH2_MTSS1"/>
    <property type="match status" value="1"/>
</dbReference>
<keyword evidence="4" id="KW-0175">Coiled coil</keyword>
<feature type="compositionally biased region" description="Low complexity" evidence="7">
    <location>
        <begin position="606"/>
        <end position="620"/>
    </location>
</feature>
<dbReference type="CDD" id="cd07643">
    <property type="entry name" value="I-BAR_IMD_MIM"/>
    <property type="match status" value="1"/>
</dbReference>
<evidence type="ECO:0000256" key="5">
    <source>
        <dbReference type="ARBA" id="ARBA00023203"/>
    </source>
</evidence>
<evidence type="ECO:0000256" key="3">
    <source>
        <dbReference type="ARBA" id="ARBA00022553"/>
    </source>
</evidence>
<comment type="subcellular location">
    <subcellularLocation>
        <location evidence="1">Cytoplasm</location>
    </subcellularLocation>
</comment>
<feature type="region of interest" description="Disordered" evidence="7">
    <location>
        <begin position="428"/>
        <end position="469"/>
    </location>
</feature>
<dbReference type="PANTHER" id="PTHR15708:SF10">
    <property type="entry name" value="PROTEIN MTSS 1"/>
    <property type="match status" value="1"/>
</dbReference>
<dbReference type="GO" id="GO:0009898">
    <property type="term" value="C:cytoplasmic side of plasma membrane"/>
    <property type="evidence" value="ECO:0007669"/>
    <property type="project" value="TreeGrafter"/>
</dbReference>
<feature type="region of interest" description="Disordered" evidence="7">
    <location>
        <begin position="255"/>
        <end position="347"/>
    </location>
</feature>
<feature type="domain" description="IMD" evidence="9">
    <location>
        <begin position="1"/>
        <end position="250"/>
    </location>
</feature>
<feature type="compositionally biased region" description="Low complexity" evidence="7">
    <location>
        <begin position="255"/>
        <end position="305"/>
    </location>
</feature>
<keyword evidence="2" id="KW-0963">Cytoplasm</keyword>
<dbReference type="GO" id="GO:0005737">
    <property type="term" value="C:cytoplasm"/>
    <property type="evidence" value="ECO:0007669"/>
    <property type="project" value="UniProtKB-SubCell"/>
</dbReference>
<dbReference type="GO" id="GO:0005543">
    <property type="term" value="F:phospholipid binding"/>
    <property type="evidence" value="ECO:0007669"/>
    <property type="project" value="TreeGrafter"/>
</dbReference>
<dbReference type="Gene3D" id="1.20.1270.60">
    <property type="entry name" value="Arfaptin homology (AH) domain/BAR domain"/>
    <property type="match status" value="1"/>
</dbReference>
<evidence type="ECO:0000256" key="6">
    <source>
        <dbReference type="ARBA" id="ARBA00061293"/>
    </source>
</evidence>
<dbReference type="PROSITE" id="PS51082">
    <property type="entry name" value="WH2"/>
    <property type="match status" value="1"/>
</dbReference>
<keyword evidence="3" id="KW-0597">Phosphoprotein</keyword>
<evidence type="ECO:0000259" key="8">
    <source>
        <dbReference type="PROSITE" id="PS51082"/>
    </source>
</evidence>
<evidence type="ECO:0000256" key="1">
    <source>
        <dbReference type="ARBA" id="ARBA00004496"/>
    </source>
</evidence>
<name>A0A8C8EED0_9STRI</name>
<reference evidence="10" key="1">
    <citation type="submission" date="2025-08" db="UniProtKB">
        <authorList>
            <consortium name="Ensembl"/>
        </authorList>
    </citation>
    <scope>IDENTIFICATION</scope>
</reference>
<feature type="compositionally biased region" description="Polar residues" evidence="7">
    <location>
        <begin position="654"/>
        <end position="668"/>
    </location>
</feature>
<evidence type="ECO:0000256" key="7">
    <source>
        <dbReference type="SAM" id="MobiDB-lite"/>
    </source>
</evidence>
<evidence type="ECO:0000313" key="10">
    <source>
        <dbReference type="Ensembl" id="ENSOSUP00000020206.1"/>
    </source>
</evidence>
<feature type="compositionally biased region" description="Polar residues" evidence="7">
    <location>
        <begin position="455"/>
        <end position="464"/>
    </location>
</feature>
<dbReference type="InterPro" id="IPR030127">
    <property type="entry name" value="MTSS1/MTSS2"/>
</dbReference>
<dbReference type="AlphaFoldDB" id="A0A8C8EED0"/>
<keyword evidence="5" id="KW-0009">Actin-binding</keyword>
<feature type="compositionally biased region" description="Polar residues" evidence="7">
    <location>
        <begin position="315"/>
        <end position="335"/>
    </location>
</feature>
<sequence>MEAVIEKECSALGGLFQTIISDMKGSYPVWEDFINKAGKLQSQLRTTVVAAAAFLDAFQKVADMATNTRGGTREIGSALTRMCMRHRSIESKLRQFSSALIDCLINPLQEQMEEWKKVANQLDKDHAKEYKKARQEIKKKSSDTLKLQKKAKKGRGDIQPQLDSALQDVNDKYLLLEETEKQAVRKALIEERGRFCTFISMLRPVIEEEISMLGEITHLQTISDDLKSLTMDPHKLPSSSEQVILDLKGSDYSWSYQTPPSSPSTTMSRKSSVCSSLNSVNSSDSRSSGSHSHSPSSHYRYRSSNLPQQAPMRLSSVSSHDSGFMSQDAFQSKSPSPMPPEAPNQLSNGFYHCSLSSDPSVASVGAGPFPHFPPVSRAWTRAPSALLPDYVHYYTIGPGMLPSSKIPSWKDWAKPGPYDQPMVNTLQRRKEKREPELNGGAQSGPPVPPEDTQRPRSMTVSAATRQGEEMEACEELALALTRGLQLDTQRSSRDSLQCSSGYSTQTTTPCCSEDTIPSQVSDYDYFSVSGDQEAEQQEFDKSSTIPRNSDISQSYRRMFQTKRPASTAGLPTTLGPVIVTPGVATIRRTPSTKPSVRRGTIGGGPIPIKTPVIPVKTPTVPDIPGGLPGTLAGTEECPEQSPESPAAGDGGQGVTSMPSSSWSGQASVNPPPSSQKLSAADEQRQVVPESEGEESDRDGVSSLAPAAQPELDPGELSPGDVPQGEDMLNAIRRGVKLKKTTTNDRSAPRIS</sequence>
<feature type="domain" description="WH2" evidence="8">
    <location>
        <begin position="723"/>
        <end position="740"/>
    </location>
</feature>
<dbReference type="GO" id="GO:0015629">
    <property type="term" value="C:actin cytoskeleton"/>
    <property type="evidence" value="ECO:0007669"/>
    <property type="project" value="TreeGrafter"/>
</dbReference>
<dbReference type="Pfam" id="PF08397">
    <property type="entry name" value="IMD"/>
    <property type="match status" value="1"/>
</dbReference>
<dbReference type="PANTHER" id="PTHR15708">
    <property type="entry name" value="ACTIN BUNDLING/MISSING IN METASTASIS-RELATED"/>
    <property type="match status" value="1"/>
</dbReference>
<dbReference type="Proteomes" id="UP000694552">
    <property type="component" value="Unplaced"/>
</dbReference>
<protein>
    <submittedName>
        <fullName evidence="10">MTSS I-BAR domain containing 1</fullName>
    </submittedName>
</protein>
<dbReference type="PROSITE" id="PS51338">
    <property type="entry name" value="IMD"/>
    <property type="match status" value="1"/>
</dbReference>
<evidence type="ECO:0000256" key="2">
    <source>
        <dbReference type="ARBA" id="ARBA00022490"/>
    </source>
</evidence>
<dbReference type="SUPFAM" id="SSF103657">
    <property type="entry name" value="BAR/IMD domain-like"/>
    <property type="match status" value="1"/>
</dbReference>
<reference evidence="10" key="2">
    <citation type="submission" date="2025-09" db="UniProtKB">
        <authorList>
            <consortium name="Ensembl"/>
        </authorList>
    </citation>
    <scope>IDENTIFICATION</scope>
</reference>
<dbReference type="GO" id="GO:0034334">
    <property type="term" value="P:adherens junction maintenance"/>
    <property type="evidence" value="ECO:0007669"/>
    <property type="project" value="TreeGrafter"/>
</dbReference>
<feature type="region of interest" description="Disordered" evidence="7">
    <location>
        <begin position="140"/>
        <end position="159"/>
    </location>
</feature>
<dbReference type="Ensembl" id="ENSOSUT00000020852.1">
    <property type="protein sequence ID" value="ENSOSUP00000020206.1"/>
    <property type="gene ID" value="ENSOSUG00000014097.1"/>
</dbReference>
<proteinExistence type="inferred from homology"/>
<accession>A0A8C8EED0</accession>
<keyword evidence="11" id="KW-1185">Reference proteome</keyword>
<dbReference type="FunFam" id="1.20.1270.60:FF:000010">
    <property type="entry name" value="Metastasis suppressor 1, isoform CRA_e"/>
    <property type="match status" value="1"/>
</dbReference>
<dbReference type="GO" id="GO:0003779">
    <property type="term" value="F:actin binding"/>
    <property type="evidence" value="ECO:0007669"/>
    <property type="project" value="UniProtKB-KW"/>
</dbReference>
<dbReference type="GO" id="GO:0007009">
    <property type="term" value="P:plasma membrane organization"/>
    <property type="evidence" value="ECO:0007669"/>
    <property type="project" value="InterPro"/>
</dbReference>
<dbReference type="InterPro" id="IPR027267">
    <property type="entry name" value="AH/BAR_dom_sf"/>
</dbReference>
<organism evidence="10 11">
    <name type="scientific">Otus sunia</name>
    <name type="common">Oriental scops-owl</name>
    <dbReference type="NCBI Taxonomy" id="257818"/>
    <lineage>
        <taxon>Eukaryota</taxon>
        <taxon>Metazoa</taxon>
        <taxon>Chordata</taxon>
        <taxon>Craniata</taxon>
        <taxon>Vertebrata</taxon>
        <taxon>Euteleostomi</taxon>
        <taxon>Archelosauria</taxon>
        <taxon>Archosauria</taxon>
        <taxon>Dinosauria</taxon>
        <taxon>Saurischia</taxon>
        <taxon>Theropoda</taxon>
        <taxon>Coelurosauria</taxon>
        <taxon>Aves</taxon>
        <taxon>Neognathae</taxon>
        <taxon>Neoaves</taxon>
        <taxon>Telluraves</taxon>
        <taxon>Strigiformes</taxon>
        <taxon>Strigidae</taxon>
        <taxon>Otus</taxon>
    </lineage>
</organism>
<evidence type="ECO:0000313" key="11">
    <source>
        <dbReference type="Proteomes" id="UP000694552"/>
    </source>
</evidence>
<evidence type="ECO:0000256" key="4">
    <source>
        <dbReference type="ARBA" id="ARBA00023054"/>
    </source>
</evidence>
<feature type="region of interest" description="Disordered" evidence="7">
    <location>
        <begin position="487"/>
        <end position="510"/>
    </location>
</feature>